<proteinExistence type="predicted"/>
<gene>
    <name evidence="1" type="primary">Necator_chrIV.g15051</name>
    <name evidence="1" type="ORF">RB195_001756</name>
</gene>
<keyword evidence="2" id="KW-1185">Reference proteome</keyword>
<dbReference type="Proteomes" id="UP001303046">
    <property type="component" value="Unassembled WGS sequence"/>
</dbReference>
<sequence>MDDRSEGCEELNIPFPNYLGLFFITKKLLNIPRLILQIVVALSQPNDEQKEISAQSVALIPKFQKLDMEQEQEKGNYLAAGYIRR</sequence>
<reference evidence="1 2" key="1">
    <citation type="submission" date="2023-08" db="EMBL/GenBank/DDBJ databases">
        <title>A Necator americanus chromosomal reference genome.</title>
        <authorList>
            <person name="Ilik V."/>
            <person name="Petrzelkova K.J."/>
            <person name="Pardy F."/>
            <person name="Fuh T."/>
            <person name="Niatou-Singa F.S."/>
            <person name="Gouil Q."/>
            <person name="Baker L."/>
            <person name="Ritchie M.E."/>
            <person name="Jex A.R."/>
            <person name="Gazzola D."/>
            <person name="Li H."/>
            <person name="Toshio Fujiwara R."/>
            <person name="Zhan B."/>
            <person name="Aroian R.V."/>
            <person name="Pafco B."/>
            <person name="Schwarz E.M."/>
        </authorList>
    </citation>
    <scope>NUCLEOTIDE SEQUENCE [LARGE SCALE GENOMIC DNA]</scope>
    <source>
        <strain evidence="1 2">Aroian</strain>
        <tissue evidence="1">Whole animal</tissue>
    </source>
</reference>
<accession>A0ABR1DIN2</accession>
<protein>
    <submittedName>
        <fullName evidence="1">Uncharacterized protein</fullName>
    </submittedName>
</protein>
<evidence type="ECO:0000313" key="1">
    <source>
        <dbReference type="EMBL" id="KAK6749336.1"/>
    </source>
</evidence>
<organism evidence="1 2">
    <name type="scientific">Necator americanus</name>
    <name type="common">Human hookworm</name>
    <dbReference type="NCBI Taxonomy" id="51031"/>
    <lineage>
        <taxon>Eukaryota</taxon>
        <taxon>Metazoa</taxon>
        <taxon>Ecdysozoa</taxon>
        <taxon>Nematoda</taxon>
        <taxon>Chromadorea</taxon>
        <taxon>Rhabditida</taxon>
        <taxon>Rhabditina</taxon>
        <taxon>Rhabditomorpha</taxon>
        <taxon>Strongyloidea</taxon>
        <taxon>Ancylostomatidae</taxon>
        <taxon>Bunostominae</taxon>
        <taxon>Necator</taxon>
    </lineage>
</organism>
<evidence type="ECO:0000313" key="2">
    <source>
        <dbReference type="Proteomes" id="UP001303046"/>
    </source>
</evidence>
<dbReference type="EMBL" id="JAVFWL010000004">
    <property type="protein sequence ID" value="KAK6749336.1"/>
    <property type="molecule type" value="Genomic_DNA"/>
</dbReference>
<comment type="caution">
    <text evidence="1">The sequence shown here is derived from an EMBL/GenBank/DDBJ whole genome shotgun (WGS) entry which is preliminary data.</text>
</comment>
<name>A0ABR1DIN2_NECAM</name>